<dbReference type="EMBL" id="LAZR01000405">
    <property type="protein sequence ID" value="KKN70326.1"/>
    <property type="molecule type" value="Genomic_DNA"/>
</dbReference>
<dbReference type="InterPro" id="IPR012675">
    <property type="entry name" value="Beta-grasp_dom_sf"/>
</dbReference>
<gene>
    <name evidence="4" type="ORF">LCGC14_0431920</name>
</gene>
<evidence type="ECO:0000313" key="4">
    <source>
        <dbReference type="EMBL" id="KKN70326.1"/>
    </source>
</evidence>
<evidence type="ECO:0000259" key="2">
    <source>
        <dbReference type="Pfam" id="PF01926"/>
    </source>
</evidence>
<organism evidence="4">
    <name type="scientific">marine sediment metagenome</name>
    <dbReference type="NCBI Taxonomy" id="412755"/>
    <lineage>
        <taxon>unclassified sequences</taxon>
        <taxon>metagenomes</taxon>
        <taxon>ecological metagenomes</taxon>
    </lineage>
</organism>
<accession>A0A0F9V9V9</accession>
<dbReference type="InterPro" id="IPR012676">
    <property type="entry name" value="TGS-like"/>
</dbReference>
<dbReference type="Pfam" id="PF01926">
    <property type="entry name" value="MMR_HSR1"/>
    <property type="match status" value="1"/>
</dbReference>
<dbReference type="GO" id="GO:0003924">
    <property type="term" value="F:GTPase activity"/>
    <property type="evidence" value="ECO:0007669"/>
    <property type="project" value="InterPro"/>
</dbReference>
<dbReference type="PRINTS" id="PR00326">
    <property type="entry name" value="GTP1OBG"/>
</dbReference>
<comment type="caution">
    <text evidence="4">The sequence shown here is derived from an EMBL/GenBank/DDBJ whole genome shotgun (WGS) entry which is preliminary data.</text>
</comment>
<dbReference type="AlphaFoldDB" id="A0A0F9V9V9"/>
<dbReference type="GO" id="GO:0005525">
    <property type="term" value="F:GTP binding"/>
    <property type="evidence" value="ECO:0007669"/>
    <property type="project" value="InterPro"/>
</dbReference>
<dbReference type="InterPro" id="IPR045001">
    <property type="entry name" value="DRG"/>
</dbReference>
<name>A0A0F9V9V9_9ZZZZ</name>
<feature type="compositionally biased region" description="Basic and acidic residues" evidence="1">
    <location>
        <begin position="8"/>
        <end position="23"/>
    </location>
</feature>
<feature type="domain" description="TGS" evidence="3">
    <location>
        <begin position="255"/>
        <end position="326"/>
    </location>
</feature>
<dbReference type="InterPro" id="IPR027417">
    <property type="entry name" value="P-loop_NTPase"/>
</dbReference>
<dbReference type="InterPro" id="IPR006073">
    <property type="entry name" value="GTP-bd"/>
</dbReference>
<feature type="domain" description="G" evidence="2">
    <location>
        <begin position="82"/>
        <end position="171"/>
    </location>
</feature>
<evidence type="ECO:0000259" key="3">
    <source>
        <dbReference type="Pfam" id="PF02824"/>
    </source>
</evidence>
<protein>
    <recommendedName>
        <fullName evidence="5">TGS domain-containing protein</fullName>
    </recommendedName>
</protein>
<dbReference type="SUPFAM" id="SSF52540">
    <property type="entry name" value="P-loop containing nucleoside triphosphate hydrolases"/>
    <property type="match status" value="1"/>
</dbReference>
<dbReference type="PANTHER" id="PTHR43127">
    <property type="entry name" value="DEVELOPMENTALLY-REGULATED GTP-BINDING PROTEIN 2"/>
    <property type="match status" value="1"/>
</dbReference>
<reference evidence="4" key="1">
    <citation type="journal article" date="2015" name="Nature">
        <title>Complex archaea that bridge the gap between prokaryotes and eukaryotes.</title>
        <authorList>
            <person name="Spang A."/>
            <person name="Saw J.H."/>
            <person name="Jorgensen S.L."/>
            <person name="Zaremba-Niedzwiedzka K."/>
            <person name="Martijn J."/>
            <person name="Lind A.E."/>
            <person name="van Eijk R."/>
            <person name="Schleper C."/>
            <person name="Guy L."/>
            <person name="Ettema T.J."/>
        </authorList>
    </citation>
    <scope>NUCLEOTIDE SEQUENCE</scope>
</reference>
<dbReference type="Gene3D" id="3.10.20.30">
    <property type="match status" value="1"/>
</dbReference>
<feature type="region of interest" description="Disordered" evidence="1">
    <location>
        <begin position="1"/>
        <end position="23"/>
    </location>
</feature>
<sequence>MPTNVTPEYEKADRRFREASTDQEKLDALQEMLSTIPKHKGTEKMQADIKRRISQLRKAGAKKSVAKKGPDPFHIPKTGAGQVVLVGAPNVGKSMLVAATTNAPVKVAEYPYTTALPMPGMWHYEDAQIELVDTPPITAEHMPPGLIGTIRLADVIAIMADAAGDGLEEADMAAGVLAERGLALQSIPRNQLSPDDPNARSAIVIANKVDLTDPENIETFRDLYAGTLEVWPVSAATGEGFDAVCRRLWELLAVVRVYTKRPGKHADLGDPFTLPMGSSIEDLARGIHRDLPEKMKFARIWGEGRFDGQQVHRTELLHDKDIVEIHE</sequence>
<dbReference type="Pfam" id="PF02824">
    <property type="entry name" value="TGS"/>
    <property type="match status" value="1"/>
</dbReference>
<dbReference type="SUPFAM" id="SSF81271">
    <property type="entry name" value="TGS-like"/>
    <property type="match status" value="1"/>
</dbReference>
<proteinExistence type="predicted"/>
<evidence type="ECO:0008006" key="5">
    <source>
        <dbReference type="Google" id="ProtNLM"/>
    </source>
</evidence>
<evidence type="ECO:0000256" key="1">
    <source>
        <dbReference type="SAM" id="MobiDB-lite"/>
    </source>
</evidence>
<dbReference type="Gene3D" id="3.40.50.300">
    <property type="entry name" value="P-loop containing nucleotide triphosphate hydrolases"/>
    <property type="match status" value="1"/>
</dbReference>
<dbReference type="InterPro" id="IPR004095">
    <property type="entry name" value="TGS"/>
</dbReference>